<dbReference type="Gene3D" id="3.90.550.10">
    <property type="entry name" value="Spore Coat Polysaccharide Biosynthesis Protein SpsA, Chain A"/>
    <property type="match status" value="1"/>
</dbReference>
<name>A0A1D2ADD7_AUXPR</name>
<feature type="region of interest" description="Disordered" evidence="6">
    <location>
        <begin position="512"/>
        <end position="535"/>
    </location>
</feature>
<keyword evidence="5" id="KW-1015">Disulfide bond</keyword>
<keyword evidence="4" id="KW-0472">Membrane</keyword>
<dbReference type="GO" id="GO:0016757">
    <property type="term" value="F:glycosyltransferase activity"/>
    <property type="evidence" value="ECO:0007669"/>
    <property type="project" value="InterPro"/>
</dbReference>
<feature type="compositionally biased region" description="Pro residues" evidence="6">
    <location>
        <begin position="588"/>
        <end position="600"/>
    </location>
</feature>
<dbReference type="PANTHER" id="PTHR48261">
    <property type="entry name" value="ACETYLGLUCOSAMINYLTRANSFERASE"/>
    <property type="match status" value="1"/>
</dbReference>
<accession>A0A1D2ADD7</accession>
<dbReference type="SUPFAM" id="SSF75005">
    <property type="entry name" value="Arabinanase/levansucrase/invertase"/>
    <property type="match status" value="1"/>
</dbReference>
<reference evidence="9" key="1">
    <citation type="submission" date="2015-08" db="EMBL/GenBank/DDBJ databases">
        <authorList>
            <person name="Babu N.S."/>
            <person name="Beckwith C.J."/>
            <person name="Beseler K.G."/>
            <person name="Brison A."/>
            <person name="Carone J.V."/>
            <person name="Caskin T.P."/>
            <person name="Diamond M."/>
            <person name="Durham M.E."/>
            <person name="Foxe J.M."/>
            <person name="Go M."/>
            <person name="Henderson B.A."/>
            <person name="Jones I.B."/>
            <person name="McGettigan J.A."/>
            <person name="Micheletti S.J."/>
            <person name="Nasrallah M.E."/>
            <person name="Ortiz D."/>
            <person name="Piller C.R."/>
            <person name="Privatt S.R."/>
            <person name="Schneider S.L."/>
            <person name="Sharp S."/>
            <person name="Smith T.C."/>
            <person name="Stanton J.D."/>
            <person name="Ullery H.E."/>
            <person name="Wilson R.J."/>
            <person name="Serrano M.G."/>
            <person name="Buck G."/>
            <person name="Lee V."/>
            <person name="Wang Y."/>
            <person name="Carvalho R."/>
            <person name="Voegtly L."/>
            <person name="Shi R."/>
            <person name="Duckworth R."/>
            <person name="Johnson A."/>
            <person name="Loviza R."/>
            <person name="Walstead R."/>
            <person name="Shah Z."/>
            <person name="Kiflezghi M."/>
            <person name="Wade K."/>
            <person name="Ball S.L."/>
            <person name="Bradley K.W."/>
            <person name="Asai D.J."/>
            <person name="Bowman C.A."/>
            <person name="Russell D.A."/>
            <person name="Pope W.H."/>
            <person name="Jacobs-Sera D."/>
            <person name="Hendrix R.W."/>
            <person name="Hatfull G.F."/>
        </authorList>
    </citation>
    <scope>NUCLEOTIDE SEQUENCE</scope>
</reference>
<dbReference type="InterPro" id="IPR056442">
    <property type="entry name" value="GINT1_N"/>
</dbReference>
<feature type="domain" description="Glucosamine inositolphosphorylceramide transferase 1 N-terminal" evidence="8">
    <location>
        <begin position="156"/>
        <end position="444"/>
    </location>
</feature>
<evidence type="ECO:0000256" key="1">
    <source>
        <dbReference type="ARBA" id="ARBA00004370"/>
    </source>
</evidence>
<evidence type="ECO:0000259" key="8">
    <source>
        <dbReference type="Pfam" id="PF24793"/>
    </source>
</evidence>
<evidence type="ECO:0000256" key="5">
    <source>
        <dbReference type="ARBA" id="ARBA00023157"/>
    </source>
</evidence>
<sequence>AKLRVPISRTVFRGSSPPLPRVQSACCVYLRLARTAGDPSPISQELTYRTIQQPFPFPLVVSYPTAAGPDFSAGSSQHTRTVVWDGLQGRGPGPWRDPVLIRLDFVRIIRSSPDAMSQWGPIRNLSATRYCLLTLTLLQCFWAHWSVKQRGGFVQCLSGSKGLWSIGIFKGSGPFDLQPVEEYSPRQDTLTAWPVANPVLTCASLFLDDEVAGVASPVLWRNSTGAITMFYTLQYRGWGRDAVGAATSVDGGRSFQYAQPVLQEPWALGTPSLFQHAGQVYMLVPSLGKEVTWLYRATSFPHSWEREAEALPFPVSAVHVFQHVDRWWLFAHRRDAARGLDLHWAHSPLGPWERHADAPLPAPLGGRPFLHEGRLLRPLHAAEGPTVAEVTVLSGEAYQEAPPRLLLAGAAPARPSAWDARGRWRADVLPPDAAGGEWLAAADGRSGRGAEPLLALRWALQLGAPWLLALALPLAARSGSAAGPLTWLAARRPAAPGLPAWLRAARLAGAHHKKSSVDLGRPRPGEDPGPALAGATFLPRLVTPIKPSGLVERHHSTRGPDWTCELGGAPAAPEAGAGAGDGARGAGAPPPRRTPPPCPPCGVRSPTAPPWGLRSPAGPPRLGRARAGPWPRLRRLALGLALGTLGAAALAAGLYVGPLLERAAPVPVDGQLSRFTVLVMTYAARRPMLAGFVAHYAACPSVQEVVVVWNKGPLPEPGVDYDDRAVPVRVRAEAANSLNNRFRVDPALRTRAVLSIDDDIRLTCADVEAGFAVWRRAPETMHGFFPRRMAGEPLTFHGERDTIEAGAYNVILTGAAFLDSATAFPAYWADAVAPARATVDRLFNGEDVLMNFVLANRTAALQRGASNAAPVRYISFLRPKRRVDISKLSPVGISHNFAKFLDATQTYLRTFQEVFGTNPLVLQEFDWTATPRPFCGSKTLGCVYL</sequence>
<dbReference type="EMBL" id="GDKF01001687">
    <property type="protein sequence ID" value="JAT76935.1"/>
    <property type="molecule type" value="Transcribed_RNA"/>
</dbReference>
<evidence type="ECO:0000313" key="9">
    <source>
        <dbReference type="EMBL" id="JAT76935.1"/>
    </source>
</evidence>
<feature type="compositionally biased region" description="Low complexity" evidence="6">
    <location>
        <begin position="567"/>
        <end position="576"/>
    </location>
</feature>
<evidence type="ECO:0000256" key="6">
    <source>
        <dbReference type="SAM" id="MobiDB-lite"/>
    </source>
</evidence>
<feature type="domain" description="Glycosyl transferase 64" evidence="7">
    <location>
        <begin position="675"/>
        <end position="924"/>
    </location>
</feature>
<dbReference type="PANTHER" id="PTHR48261:SF6">
    <property type="entry name" value="GLYCOSYLTRANSFERASE FAMILY PROTEIN"/>
    <property type="match status" value="1"/>
</dbReference>
<feature type="non-terminal residue" evidence="9">
    <location>
        <position position="1"/>
    </location>
</feature>
<dbReference type="AlphaFoldDB" id="A0A1D2ADD7"/>
<comment type="subcellular location">
    <subcellularLocation>
        <location evidence="1">Membrane</location>
    </subcellularLocation>
</comment>
<comment type="similarity">
    <text evidence="2">Belongs to the glycosyltransferase 64 family.</text>
</comment>
<proteinExistence type="inferred from homology"/>
<dbReference type="SUPFAM" id="SSF53448">
    <property type="entry name" value="Nucleotide-diphospho-sugar transferases"/>
    <property type="match status" value="1"/>
</dbReference>
<dbReference type="Pfam" id="PF24793">
    <property type="entry name" value="GINT1_N"/>
    <property type="match status" value="1"/>
</dbReference>
<dbReference type="InterPro" id="IPR004263">
    <property type="entry name" value="Exostosin"/>
</dbReference>
<evidence type="ECO:0000259" key="7">
    <source>
        <dbReference type="Pfam" id="PF09258"/>
    </source>
</evidence>
<dbReference type="InterPro" id="IPR023296">
    <property type="entry name" value="Glyco_hydro_beta-prop_sf"/>
</dbReference>
<protein>
    <submittedName>
        <fullName evidence="9">Uncharacterized protein</fullName>
    </submittedName>
</protein>
<dbReference type="Gene3D" id="2.115.10.20">
    <property type="entry name" value="Glycosyl hydrolase domain, family 43"/>
    <property type="match status" value="1"/>
</dbReference>
<keyword evidence="3" id="KW-0808">Transferase</keyword>
<organism evidence="9">
    <name type="scientific">Auxenochlorella protothecoides</name>
    <name type="common">Green microalga</name>
    <name type="synonym">Chlorella protothecoides</name>
    <dbReference type="NCBI Taxonomy" id="3075"/>
    <lineage>
        <taxon>Eukaryota</taxon>
        <taxon>Viridiplantae</taxon>
        <taxon>Chlorophyta</taxon>
        <taxon>core chlorophytes</taxon>
        <taxon>Trebouxiophyceae</taxon>
        <taxon>Chlorellales</taxon>
        <taxon>Chlorellaceae</taxon>
        <taxon>Auxenochlorella</taxon>
    </lineage>
</organism>
<evidence type="ECO:0000256" key="4">
    <source>
        <dbReference type="ARBA" id="ARBA00023136"/>
    </source>
</evidence>
<dbReference type="GO" id="GO:0016020">
    <property type="term" value="C:membrane"/>
    <property type="evidence" value="ECO:0007669"/>
    <property type="project" value="UniProtKB-SubCell"/>
</dbReference>
<evidence type="ECO:0000256" key="3">
    <source>
        <dbReference type="ARBA" id="ARBA00022679"/>
    </source>
</evidence>
<gene>
    <name evidence="9" type="ORF">g.36958</name>
</gene>
<feature type="region of interest" description="Disordered" evidence="6">
    <location>
        <begin position="551"/>
        <end position="626"/>
    </location>
</feature>
<evidence type="ECO:0000256" key="2">
    <source>
        <dbReference type="ARBA" id="ARBA00008700"/>
    </source>
</evidence>
<dbReference type="InterPro" id="IPR029044">
    <property type="entry name" value="Nucleotide-diphossugar_trans"/>
</dbReference>
<dbReference type="InterPro" id="IPR015338">
    <property type="entry name" value="GT64_dom"/>
</dbReference>
<dbReference type="Pfam" id="PF09258">
    <property type="entry name" value="Glyco_transf_64"/>
    <property type="match status" value="1"/>
</dbReference>